<organism evidence="5 6">
    <name type="scientific">Lysinibacillus halotolerans</name>
    <dbReference type="NCBI Taxonomy" id="1368476"/>
    <lineage>
        <taxon>Bacteria</taxon>
        <taxon>Bacillati</taxon>
        <taxon>Bacillota</taxon>
        <taxon>Bacilli</taxon>
        <taxon>Bacillales</taxon>
        <taxon>Bacillaceae</taxon>
        <taxon>Lysinibacillus</taxon>
    </lineage>
</organism>
<dbReference type="OrthoDB" id="9778567at2"/>
<dbReference type="PANTHER" id="PTHR34698:SF2">
    <property type="entry name" value="5-OXOPROLINASE SUBUNIT B"/>
    <property type="match status" value="1"/>
</dbReference>
<feature type="domain" description="Carboxyltransferase" evidence="4">
    <location>
        <begin position="11"/>
        <end position="204"/>
    </location>
</feature>
<evidence type="ECO:0000256" key="2">
    <source>
        <dbReference type="ARBA" id="ARBA00022801"/>
    </source>
</evidence>
<keyword evidence="3" id="KW-0067">ATP-binding</keyword>
<keyword evidence="6" id="KW-1185">Reference proteome</keyword>
<dbReference type="Gene3D" id="2.40.100.10">
    <property type="entry name" value="Cyclophilin-like"/>
    <property type="match status" value="1"/>
</dbReference>
<dbReference type="SMART" id="SM00796">
    <property type="entry name" value="AHS1"/>
    <property type="match status" value="1"/>
</dbReference>
<proteinExistence type="predicted"/>
<dbReference type="EC" id="3.5.2.9" evidence="5"/>
<dbReference type="Pfam" id="PF02682">
    <property type="entry name" value="CT_C_D"/>
    <property type="match status" value="1"/>
</dbReference>
<keyword evidence="2 5" id="KW-0378">Hydrolase</keyword>
<evidence type="ECO:0000313" key="5">
    <source>
        <dbReference type="EMBL" id="RNC98633.1"/>
    </source>
</evidence>
<dbReference type="SUPFAM" id="SSF160467">
    <property type="entry name" value="PH0987 N-terminal domain-like"/>
    <property type="match status" value="1"/>
</dbReference>
<dbReference type="EMBL" id="RHLQ01000023">
    <property type="protein sequence ID" value="RNC98633.1"/>
    <property type="molecule type" value="Genomic_DNA"/>
</dbReference>
<dbReference type="SUPFAM" id="SSF50891">
    <property type="entry name" value="Cyclophilin-like"/>
    <property type="match status" value="1"/>
</dbReference>
<dbReference type="InterPro" id="IPR029000">
    <property type="entry name" value="Cyclophilin-like_dom_sf"/>
</dbReference>
<comment type="caution">
    <text evidence="5">The sequence shown here is derived from an EMBL/GenBank/DDBJ whole genome shotgun (WGS) entry which is preliminary data.</text>
</comment>
<dbReference type="NCBIfam" id="TIGR00370">
    <property type="entry name" value="5-oxoprolinase subunit PxpB"/>
    <property type="match status" value="1"/>
</dbReference>
<dbReference type="Gene3D" id="3.30.1360.40">
    <property type="match status" value="1"/>
</dbReference>
<sequence length="241" mass="27819">MIPKIIIQDRKVCSFLFGEEINGETFQIVRAFDQFIIERYKRIVIESVPSYHMVTVFFNKSIVHTKVLQEIIEAWNTYSIHLQFKESRKVTIPVCYETPFSLDLARVAFVNNLTIEEVVEMHCESNYTVFLIGFLPGFPYLGGLREEIYCPRLDVPRRFVEKGSVGIGGKQTGIYPIDSPGGWNIIGKTPIPLFDLNRTRPFLLQAGDRLSFKSITMEQFQEIEYQLKEDSNAVIESFLES</sequence>
<gene>
    <name evidence="5" type="primary">pxpB</name>
    <name evidence="5" type="ORF">EC501_10380</name>
</gene>
<evidence type="ECO:0000259" key="4">
    <source>
        <dbReference type="SMART" id="SM00796"/>
    </source>
</evidence>
<dbReference type="PANTHER" id="PTHR34698">
    <property type="entry name" value="5-OXOPROLINASE SUBUNIT B"/>
    <property type="match status" value="1"/>
</dbReference>
<dbReference type="AlphaFoldDB" id="A0A3M8H870"/>
<protein>
    <submittedName>
        <fullName evidence="5">5-oxoprolinase subunit PxpB</fullName>
        <ecNumber evidence="5">3.5.2.9</ecNumber>
    </submittedName>
</protein>
<name>A0A3M8H870_9BACI</name>
<dbReference type="RefSeq" id="WP_122972226.1">
    <property type="nucleotide sequence ID" value="NZ_RHLQ01000023.1"/>
</dbReference>
<dbReference type="InterPro" id="IPR010016">
    <property type="entry name" value="PxpB"/>
</dbReference>
<evidence type="ECO:0000256" key="3">
    <source>
        <dbReference type="ARBA" id="ARBA00022840"/>
    </source>
</evidence>
<accession>A0A3M8H870</accession>
<reference evidence="5 6" key="1">
    <citation type="journal article" date="2014" name="Int. J. Syst. Evol. Microbiol.">
        <title>Lysinibacillus halotolerans sp. nov., isolated from saline-alkaline soil.</title>
        <authorList>
            <person name="Kong D."/>
            <person name="Wang Y."/>
            <person name="Zhao B."/>
            <person name="Li Y."/>
            <person name="Song J."/>
            <person name="Zhai Y."/>
            <person name="Zhang C."/>
            <person name="Wang H."/>
            <person name="Chen X."/>
            <person name="Zhao B."/>
            <person name="Ruan Z."/>
        </authorList>
    </citation>
    <scope>NUCLEOTIDE SEQUENCE [LARGE SCALE GENOMIC DNA]</scope>
    <source>
        <strain evidence="5 6">MCCC 1A12703</strain>
    </source>
</reference>
<dbReference type="InterPro" id="IPR003833">
    <property type="entry name" value="CT_C_D"/>
</dbReference>
<keyword evidence="1" id="KW-0547">Nucleotide-binding</keyword>
<dbReference type="GO" id="GO:0005524">
    <property type="term" value="F:ATP binding"/>
    <property type="evidence" value="ECO:0007669"/>
    <property type="project" value="UniProtKB-KW"/>
</dbReference>
<evidence type="ECO:0000256" key="1">
    <source>
        <dbReference type="ARBA" id="ARBA00022741"/>
    </source>
</evidence>
<dbReference type="Proteomes" id="UP000279909">
    <property type="component" value="Unassembled WGS sequence"/>
</dbReference>
<evidence type="ECO:0000313" key="6">
    <source>
        <dbReference type="Proteomes" id="UP000279909"/>
    </source>
</evidence>
<dbReference type="GO" id="GO:0017168">
    <property type="term" value="F:5-oxoprolinase (ATP-hydrolyzing) activity"/>
    <property type="evidence" value="ECO:0007669"/>
    <property type="project" value="UniProtKB-EC"/>
</dbReference>